<sequence>MTRKNDESLNLRQIKGCSVHIDAATNQRLKQYRIRFLKENPGKPLPGTAQIIRFAVNQWLNGDGKQ</sequence>
<organism evidence="1">
    <name type="scientific">Salmonella enterica I</name>
    <dbReference type="NCBI Taxonomy" id="59201"/>
    <lineage>
        <taxon>Bacteria</taxon>
        <taxon>Pseudomonadati</taxon>
        <taxon>Pseudomonadota</taxon>
        <taxon>Gammaproteobacteria</taxon>
        <taxon>Enterobacterales</taxon>
        <taxon>Enterobacteriaceae</taxon>
        <taxon>Salmonella</taxon>
    </lineage>
</organism>
<proteinExistence type="predicted"/>
<name>A0A3R1AKY1_SALET</name>
<protein>
    <submittedName>
        <fullName evidence="1">Uncharacterized protein</fullName>
    </submittedName>
</protein>
<gene>
    <name evidence="1" type="ORF">D7N80_22580</name>
</gene>
<accession>A0A3R1AKY1</accession>
<comment type="caution">
    <text evidence="1">The sequence shown here is derived from an EMBL/GenBank/DDBJ whole genome shotgun (WGS) entry which is preliminary data.</text>
</comment>
<dbReference type="Proteomes" id="UP000885348">
    <property type="component" value="Unassembled WGS sequence"/>
</dbReference>
<reference evidence="1" key="1">
    <citation type="submission" date="2018-09" db="EMBL/GenBank/DDBJ databases">
        <authorList>
            <person name="Ashton P.M."/>
            <person name="Dallman T."/>
            <person name="Nair S."/>
            <person name="De Pinna E."/>
            <person name="Peters T."/>
            <person name="Grant K."/>
        </authorList>
    </citation>
    <scope>NUCLEOTIDE SEQUENCE [LARGE SCALE GENOMIC DNA]</scope>
    <source>
        <strain evidence="1">598938</strain>
    </source>
</reference>
<evidence type="ECO:0000313" key="1">
    <source>
        <dbReference type="EMBL" id="MML56014.1"/>
    </source>
</evidence>
<dbReference type="AlphaFoldDB" id="A0A3R1AKY1"/>
<dbReference type="EMBL" id="RVVJ01000033">
    <property type="protein sequence ID" value="MML56014.1"/>
    <property type="molecule type" value="Genomic_DNA"/>
</dbReference>